<feature type="compositionally biased region" description="Polar residues" evidence="1">
    <location>
        <begin position="17"/>
        <end position="30"/>
    </location>
</feature>
<feature type="compositionally biased region" description="Basic and acidic residues" evidence="1">
    <location>
        <begin position="172"/>
        <end position="183"/>
    </location>
</feature>
<feature type="compositionally biased region" description="Polar residues" evidence="1">
    <location>
        <begin position="202"/>
        <end position="217"/>
    </location>
</feature>
<keyword evidence="3" id="KW-1185">Reference proteome</keyword>
<sequence length="217" mass="24572">MMRPKQLRRNQTRRCNDGTSSQDRSLPINQTTIPVRAGARVWNRPGDRSSSDNLTRSQSIPISPTPLAQTRGELTELQGMMTTLIEEIRSQRIANQAIANRLDQAVANRLDQADDARPPKLWTVRHSRDPKRPIQTLRGRKFATTPAAGHDPPKLKLQWTGRNRHWTSTPTKHSDPNPERIDGEAGGAKNTYFTTKPFYPRESNSVCDQDLQSSMVR</sequence>
<organism evidence="2 3">
    <name type="scientific">Brassica cretica</name>
    <name type="common">Mustard</name>
    <dbReference type="NCBI Taxonomy" id="69181"/>
    <lineage>
        <taxon>Eukaryota</taxon>
        <taxon>Viridiplantae</taxon>
        <taxon>Streptophyta</taxon>
        <taxon>Embryophyta</taxon>
        <taxon>Tracheophyta</taxon>
        <taxon>Spermatophyta</taxon>
        <taxon>Magnoliopsida</taxon>
        <taxon>eudicotyledons</taxon>
        <taxon>Gunneridae</taxon>
        <taxon>Pentapetalae</taxon>
        <taxon>rosids</taxon>
        <taxon>malvids</taxon>
        <taxon>Brassicales</taxon>
        <taxon>Brassicaceae</taxon>
        <taxon>Brassiceae</taxon>
        <taxon>Brassica</taxon>
    </lineage>
</organism>
<proteinExistence type="predicted"/>
<reference evidence="2 3" key="1">
    <citation type="journal article" date="2020" name="BMC Genomics">
        <title>Intraspecific diversification of the crop wild relative Brassica cretica Lam. using demographic model selection.</title>
        <authorList>
            <person name="Kioukis A."/>
            <person name="Michalopoulou V.A."/>
            <person name="Briers L."/>
            <person name="Pirintsos S."/>
            <person name="Studholme D.J."/>
            <person name="Pavlidis P."/>
            <person name="Sarris P.F."/>
        </authorList>
    </citation>
    <scope>NUCLEOTIDE SEQUENCE [LARGE SCALE GENOMIC DNA]</scope>
    <source>
        <strain evidence="3">cv. PFS-1207/04</strain>
    </source>
</reference>
<dbReference type="EMBL" id="QGKV02000649">
    <property type="protein sequence ID" value="KAF3578274.1"/>
    <property type="molecule type" value="Genomic_DNA"/>
</dbReference>
<feature type="region of interest" description="Disordered" evidence="1">
    <location>
        <begin position="143"/>
        <end position="217"/>
    </location>
</feature>
<feature type="region of interest" description="Disordered" evidence="1">
    <location>
        <begin position="42"/>
        <end position="67"/>
    </location>
</feature>
<protein>
    <submittedName>
        <fullName evidence="2">Uncharacterized protein</fullName>
    </submittedName>
</protein>
<evidence type="ECO:0000256" key="1">
    <source>
        <dbReference type="SAM" id="MobiDB-lite"/>
    </source>
</evidence>
<name>A0ABQ7DKU8_BRACR</name>
<feature type="compositionally biased region" description="Basic residues" evidence="1">
    <location>
        <begin position="1"/>
        <end position="12"/>
    </location>
</feature>
<comment type="caution">
    <text evidence="2">The sequence shown here is derived from an EMBL/GenBank/DDBJ whole genome shotgun (WGS) entry which is preliminary data.</text>
</comment>
<accession>A0ABQ7DKU8</accession>
<evidence type="ECO:0000313" key="2">
    <source>
        <dbReference type="EMBL" id="KAF3578274.1"/>
    </source>
</evidence>
<gene>
    <name evidence="2" type="ORF">DY000_02030481</name>
</gene>
<feature type="region of interest" description="Disordered" evidence="1">
    <location>
        <begin position="1"/>
        <end position="30"/>
    </location>
</feature>
<evidence type="ECO:0000313" key="3">
    <source>
        <dbReference type="Proteomes" id="UP000266723"/>
    </source>
</evidence>
<dbReference type="Proteomes" id="UP000266723">
    <property type="component" value="Unassembled WGS sequence"/>
</dbReference>
<feature type="compositionally biased region" description="Polar residues" evidence="1">
    <location>
        <begin position="51"/>
        <end position="67"/>
    </location>
</feature>